<gene>
    <name evidence="2" type="ORF">FA15DRAFT_757322</name>
</gene>
<dbReference type="AlphaFoldDB" id="A0A5C3KRX0"/>
<dbReference type="Gene3D" id="2.30.110.10">
    <property type="entry name" value="Electron Transport, Fmn-binding Protein, Chain A"/>
    <property type="match status" value="1"/>
</dbReference>
<dbReference type="InterPro" id="IPR011576">
    <property type="entry name" value="Pyridox_Oxase_N"/>
</dbReference>
<keyword evidence="3" id="KW-1185">Reference proteome</keyword>
<dbReference type="Proteomes" id="UP000307440">
    <property type="component" value="Unassembled WGS sequence"/>
</dbReference>
<dbReference type="PANTHER" id="PTHR39336">
    <property type="entry name" value="PYRIDOXAMINE PHOSPHATE OXIDASE FAMILY PROTEIN (AFU_ORTHOLOGUE AFUA_6G11440)"/>
    <property type="match status" value="1"/>
</dbReference>
<dbReference type="PANTHER" id="PTHR39336:SF3">
    <property type="entry name" value="PYRIDOXAMINE PHOSPHATE OXIDASE"/>
    <property type="match status" value="1"/>
</dbReference>
<evidence type="ECO:0000313" key="3">
    <source>
        <dbReference type="Proteomes" id="UP000307440"/>
    </source>
</evidence>
<dbReference type="EMBL" id="ML210221">
    <property type="protein sequence ID" value="TFK23311.1"/>
    <property type="molecule type" value="Genomic_DNA"/>
</dbReference>
<evidence type="ECO:0000313" key="2">
    <source>
        <dbReference type="EMBL" id="TFK23311.1"/>
    </source>
</evidence>
<organism evidence="2 3">
    <name type="scientific">Coprinopsis marcescibilis</name>
    <name type="common">Agaric fungus</name>
    <name type="synonym">Psathyrella marcescibilis</name>
    <dbReference type="NCBI Taxonomy" id="230819"/>
    <lineage>
        <taxon>Eukaryota</taxon>
        <taxon>Fungi</taxon>
        <taxon>Dikarya</taxon>
        <taxon>Basidiomycota</taxon>
        <taxon>Agaricomycotina</taxon>
        <taxon>Agaricomycetes</taxon>
        <taxon>Agaricomycetidae</taxon>
        <taxon>Agaricales</taxon>
        <taxon>Agaricineae</taxon>
        <taxon>Psathyrellaceae</taxon>
        <taxon>Coprinopsis</taxon>
    </lineage>
</organism>
<dbReference type="Pfam" id="PF01243">
    <property type="entry name" value="PNPOx_N"/>
    <property type="match status" value="1"/>
</dbReference>
<name>A0A5C3KRX0_COPMA</name>
<dbReference type="SUPFAM" id="SSF50475">
    <property type="entry name" value="FMN-binding split barrel"/>
    <property type="match status" value="1"/>
</dbReference>
<proteinExistence type="predicted"/>
<accession>A0A5C3KRX0</accession>
<dbReference type="InterPro" id="IPR012349">
    <property type="entry name" value="Split_barrel_FMN-bd"/>
</dbReference>
<dbReference type="OrthoDB" id="539398at2759"/>
<dbReference type="STRING" id="230819.A0A5C3KRX0"/>
<evidence type="ECO:0000259" key="1">
    <source>
        <dbReference type="Pfam" id="PF01243"/>
    </source>
</evidence>
<protein>
    <recommendedName>
        <fullName evidence="1">Pyridoxamine 5'-phosphate oxidase N-terminal domain-containing protein</fullName>
    </recommendedName>
</protein>
<sequence>MGQSFDEIPANLIPWILSQKLFWVATAPIAEDGHVNVSPKGCFDKTINIIREEREPGGKEPNARAIWYEDLTGSGVETISHIYENGRITLMFSAFEGPPQIVRVYGTGKVYEYGTPQYKELLPHDRREPGSRAAIWIDIHRVSTSCGYSIPFFTYKAPRIKLHKMSMVFEQNEYGLSEESSAVIDGYVMDKTSSTMWTLLNLKSIDGLPAMTSAYACGELPTNWNESPKAIVYRAMKDDETRPKTKTQVSDADTTTNLFAAGRIDRWFGIAIGIVIGVFITRQWGL</sequence>
<feature type="domain" description="Pyridoxamine 5'-phosphate oxidase N-terminal" evidence="1">
    <location>
        <begin position="15"/>
        <end position="146"/>
    </location>
</feature>
<reference evidence="2 3" key="1">
    <citation type="journal article" date="2019" name="Nat. Ecol. Evol.">
        <title>Megaphylogeny resolves global patterns of mushroom evolution.</title>
        <authorList>
            <person name="Varga T."/>
            <person name="Krizsan K."/>
            <person name="Foldi C."/>
            <person name="Dima B."/>
            <person name="Sanchez-Garcia M."/>
            <person name="Sanchez-Ramirez S."/>
            <person name="Szollosi G.J."/>
            <person name="Szarkandi J.G."/>
            <person name="Papp V."/>
            <person name="Albert L."/>
            <person name="Andreopoulos W."/>
            <person name="Angelini C."/>
            <person name="Antonin V."/>
            <person name="Barry K.W."/>
            <person name="Bougher N.L."/>
            <person name="Buchanan P."/>
            <person name="Buyck B."/>
            <person name="Bense V."/>
            <person name="Catcheside P."/>
            <person name="Chovatia M."/>
            <person name="Cooper J."/>
            <person name="Damon W."/>
            <person name="Desjardin D."/>
            <person name="Finy P."/>
            <person name="Geml J."/>
            <person name="Haridas S."/>
            <person name="Hughes K."/>
            <person name="Justo A."/>
            <person name="Karasinski D."/>
            <person name="Kautmanova I."/>
            <person name="Kiss B."/>
            <person name="Kocsube S."/>
            <person name="Kotiranta H."/>
            <person name="LaButti K.M."/>
            <person name="Lechner B.E."/>
            <person name="Liimatainen K."/>
            <person name="Lipzen A."/>
            <person name="Lukacs Z."/>
            <person name="Mihaltcheva S."/>
            <person name="Morgado L.N."/>
            <person name="Niskanen T."/>
            <person name="Noordeloos M.E."/>
            <person name="Ohm R.A."/>
            <person name="Ortiz-Santana B."/>
            <person name="Ovrebo C."/>
            <person name="Racz N."/>
            <person name="Riley R."/>
            <person name="Savchenko A."/>
            <person name="Shiryaev A."/>
            <person name="Soop K."/>
            <person name="Spirin V."/>
            <person name="Szebenyi C."/>
            <person name="Tomsovsky M."/>
            <person name="Tulloss R.E."/>
            <person name="Uehling J."/>
            <person name="Grigoriev I.V."/>
            <person name="Vagvolgyi C."/>
            <person name="Papp T."/>
            <person name="Martin F.M."/>
            <person name="Miettinen O."/>
            <person name="Hibbett D.S."/>
            <person name="Nagy L.G."/>
        </authorList>
    </citation>
    <scope>NUCLEOTIDE SEQUENCE [LARGE SCALE GENOMIC DNA]</scope>
    <source>
        <strain evidence="2 3">CBS 121175</strain>
    </source>
</reference>